<keyword evidence="3" id="KW-1185">Reference proteome</keyword>
<keyword evidence="1" id="KW-1133">Transmembrane helix</keyword>
<proteinExistence type="predicted"/>
<feature type="transmembrane region" description="Helical" evidence="1">
    <location>
        <begin position="6"/>
        <end position="25"/>
    </location>
</feature>
<feature type="transmembrane region" description="Helical" evidence="1">
    <location>
        <begin position="59"/>
        <end position="77"/>
    </location>
</feature>
<keyword evidence="1" id="KW-0472">Membrane</keyword>
<organism evidence="2 3">
    <name type="scientific">Paralimibaculum aggregatum</name>
    <dbReference type="NCBI Taxonomy" id="3036245"/>
    <lineage>
        <taxon>Bacteria</taxon>
        <taxon>Pseudomonadati</taxon>
        <taxon>Pseudomonadota</taxon>
        <taxon>Alphaproteobacteria</taxon>
        <taxon>Rhodobacterales</taxon>
        <taxon>Paracoccaceae</taxon>
        <taxon>Paralimibaculum</taxon>
    </lineage>
</organism>
<name>A0ABQ6LG65_9RHOB</name>
<evidence type="ECO:0008006" key="4">
    <source>
        <dbReference type="Google" id="ProtNLM"/>
    </source>
</evidence>
<dbReference type="RefSeq" id="WP_285669839.1">
    <property type="nucleotide sequence ID" value="NZ_BSYI01000002.1"/>
</dbReference>
<evidence type="ECO:0000313" key="2">
    <source>
        <dbReference type="EMBL" id="GMG81200.1"/>
    </source>
</evidence>
<feature type="transmembrane region" description="Helical" evidence="1">
    <location>
        <begin position="84"/>
        <end position="103"/>
    </location>
</feature>
<keyword evidence="1" id="KW-0812">Transmembrane</keyword>
<feature type="transmembrane region" description="Helical" evidence="1">
    <location>
        <begin position="37"/>
        <end position="53"/>
    </location>
</feature>
<gene>
    <name evidence="2" type="ORF">LNKW23_04120</name>
</gene>
<evidence type="ECO:0000313" key="3">
    <source>
        <dbReference type="Proteomes" id="UP001239909"/>
    </source>
</evidence>
<reference evidence="2 3" key="1">
    <citation type="submission" date="2023-04" db="EMBL/GenBank/DDBJ databases">
        <title>Marinoamorphus aggregata gen. nov., sp. Nov., isolate from tissue of brittle star Ophioplocus japonicus.</title>
        <authorList>
            <person name="Kawano K."/>
            <person name="Sawayama S."/>
            <person name="Nakagawa S."/>
        </authorList>
    </citation>
    <scope>NUCLEOTIDE SEQUENCE [LARGE SCALE GENOMIC DNA]</scope>
    <source>
        <strain evidence="2 3">NKW23</strain>
    </source>
</reference>
<dbReference type="Proteomes" id="UP001239909">
    <property type="component" value="Unassembled WGS sequence"/>
</dbReference>
<protein>
    <recommendedName>
        <fullName evidence="4">DUF3325 domain-containing protein</fullName>
    </recommendedName>
</protein>
<evidence type="ECO:0000256" key="1">
    <source>
        <dbReference type="SAM" id="Phobius"/>
    </source>
</evidence>
<accession>A0ABQ6LG65</accession>
<dbReference type="EMBL" id="BSYI01000002">
    <property type="protein sequence ID" value="GMG81200.1"/>
    <property type="molecule type" value="Genomic_DNA"/>
</dbReference>
<sequence>MTSILMIIGVFAGVAICMATLYSVAQAMMREGALRRAHAVAVIAVLAVMGALLEREVALARMLAVPLLGVAVWVFVVERGWYRIFPVMMQLFAGLLIAGYVALTPLPA</sequence>
<comment type="caution">
    <text evidence="2">The sequence shown here is derived from an EMBL/GenBank/DDBJ whole genome shotgun (WGS) entry which is preliminary data.</text>
</comment>